<organism evidence="2 3">
    <name type="scientific">Bacillus phage phiCM3</name>
    <dbReference type="NCBI Taxonomy" id="1357713"/>
    <lineage>
        <taxon>Viruses</taxon>
        <taxon>Duplodnaviria</taxon>
        <taxon>Heunggongvirae</taxon>
        <taxon>Uroviricota</taxon>
        <taxon>Caudoviricetes</taxon>
        <taxon>Camtrevirus</taxon>
        <taxon>Camtrevirus CM3</taxon>
    </lineage>
</organism>
<proteinExistence type="predicted"/>
<keyword evidence="1" id="KW-0472">Membrane</keyword>
<evidence type="ECO:0000256" key="1">
    <source>
        <dbReference type="SAM" id="Phobius"/>
    </source>
</evidence>
<accession>W8CYZ1</accession>
<keyword evidence="3" id="KW-1185">Reference proteome</keyword>
<name>W8CYZ1_9CAUD</name>
<gene>
    <name evidence="2" type="ORF">phiCM3_gp23</name>
</gene>
<protein>
    <submittedName>
        <fullName evidence="2">Uncharacterized protein</fullName>
    </submittedName>
</protein>
<dbReference type="KEGG" id="vg:18505543"/>
<evidence type="ECO:0000313" key="3">
    <source>
        <dbReference type="Proteomes" id="UP000202492"/>
    </source>
</evidence>
<keyword evidence="1" id="KW-1133">Transmembrane helix</keyword>
<reference evidence="2 3" key="1">
    <citation type="journal article" date="2014" name="J. Gen. Virol.">
        <title>Genomic analysis of a phage and prophage from a Bacillus thuringiensis strain.</title>
        <authorList>
            <person name="Yuan Y."/>
            <person name="Gao M."/>
            <person name="Peng Q."/>
            <person name="Wu D."/>
            <person name="Liu P."/>
            <person name="Wu Y."/>
        </authorList>
    </citation>
    <scope>NUCLEOTIDE SEQUENCE [LARGE SCALE GENOMIC DNA]</scope>
</reference>
<dbReference type="Proteomes" id="UP000202492">
    <property type="component" value="Segment"/>
</dbReference>
<dbReference type="GeneID" id="18505543"/>
<feature type="transmembrane region" description="Helical" evidence="1">
    <location>
        <begin position="20"/>
        <end position="36"/>
    </location>
</feature>
<evidence type="ECO:0000313" key="2">
    <source>
        <dbReference type="EMBL" id="AGV99451.1"/>
    </source>
</evidence>
<keyword evidence="1" id="KW-0812">Transmembrane</keyword>
<dbReference type="RefSeq" id="YP_009009167.1">
    <property type="nucleotide sequence ID" value="NC_023599.1"/>
</dbReference>
<dbReference type="EMBL" id="KF296718">
    <property type="protein sequence ID" value="AGV99451.1"/>
    <property type="molecule type" value="Genomic_DNA"/>
</dbReference>
<sequence>MNVIYILNTFSNLSMYSKNPFPFGGGFFALIPRILYKRIVLLQ</sequence>